<feature type="chain" id="PRO_5021333620" description="Ig-like domain-containing protein" evidence="3">
    <location>
        <begin position="23"/>
        <end position="536"/>
    </location>
</feature>
<dbReference type="PANTHER" id="PTHR45080">
    <property type="entry name" value="CONTACTIN 5"/>
    <property type="match status" value="1"/>
</dbReference>
<proteinExistence type="predicted"/>
<dbReference type="CDD" id="cd00096">
    <property type="entry name" value="Ig"/>
    <property type="match status" value="3"/>
</dbReference>
<dbReference type="GO" id="GO:0043025">
    <property type="term" value="C:neuronal cell body"/>
    <property type="evidence" value="ECO:0007669"/>
    <property type="project" value="TreeGrafter"/>
</dbReference>
<dbReference type="InterPro" id="IPR007110">
    <property type="entry name" value="Ig-like_dom"/>
</dbReference>
<organism evidence="5">
    <name type="scientific">Anopheles funestus</name>
    <name type="common">African malaria mosquito</name>
    <dbReference type="NCBI Taxonomy" id="62324"/>
    <lineage>
        <taxon>Eukaryota</taxon>
        <taxon>Metazoa</taxon>
        <taxon>Ecdysozoa</taxon>
        <taxon>Arthropoda</taxon>
        <taxon>Hexapoda</taxon>
        <taxon>Insecta</taxon>
        <taxon>Pterygota</taxon>
        <taxon>Neoptera</taxon>
        <taxon>Endopterygota</taxon>
        <taxon>Diptera</taxon>
        <taxon>Nematocera</taxon>
        <taxon>Culicoidea</taxon>
        <taxon>Culicidae</taxon>
        <taxon>Anophelinae</taxon>
        <taxon>Anopheles</taxon>
    </lineage>
</organism>
<dbReference type="Gene3D" id="2.60.40.10">
    <property type="entry name" value="Immunoglobulins"/>
    <property type="match status" value="3"/>
</dbReference>
<dbReference type="GO" id="GO:0030424">
    <property type="term" value="C:axon"/>
    <property type="evidence" value="ECO:0007669"/>
    <property type="project" value="TreeGrafter"/>
</dbReference>
<dbReference type="SMART" id="SM00406">
    <property type="entry name" value="IGv"/>
    <property type="match status" value="1"/>
</dbReference>
<dbReference type="VEuPathDB" id="VectorBase:AFUN2_001330"/>
<name>A0A182R4C5_ANOFN</name>
<dbReference type="GO" id="GO:0050808">
    <property type="term" value="P:synapse organization"/>
    <property type="evidence" value="ECO:0007669"/>
    <property type="project" value="TreeGrafter"/>
</dbReference>
<sequence length="536" mass="60357">MNLRSWGAVQLALAMAIVLVGTMVETLPQSSISVSKEQRNKPEAVENPGDDYNDDYDDDEDVPSQEKPEISDNALLGTNLLTKDYIEQARASEQVTLKCQVSNPTSTTIIMWYYNQKTLFQHMTKLTSDPRYTINPDFSLQIDNVQLADEGTYSCQVLPNKMSVNIELQLLTPPRDVHIMHGNKIINDTIEVHQRDRKFILLCSAGGHPTPLITWSYRGRHLDEENSRQFGIVLRKEFLDIHEVKPQHAGDYECMAQNGFGDPVSRTVTVIVKDESSDELEDDDMDASNVTAPLEKGSPIIHKHTSYINSAIGENVEVVCLYDSNPAPRKIQWLRDDEIVQQSAGQTTITNDHHNHHNRTRLTIRNIQQKDLKAYYCKIENELGEAISKTILGLQPGGAHLIYSNVSDGLLHTWWKIHSIQQISEMQVLYRGENTKYTPVTADISSYDQNTDGYTWTVRKSVRLPEGKWFVTARARNTEGWSSAESLPHQFQIRDAMDNIQVASIGGSSGAHRTLPALSTGGLVLLLLPFVKSLVY</sequence>
<feature type="domain" description="Ig-like" evidence="4">
    <location>
        <begin position="174"/>
        <end position="269"/>
    </location>
</feature>
<dbReference type="SMART" id="SM00408">
    <property type="entry name" value="IGc2"/>
    <property type="match status" value="3"/>
</dbReference>
<dbReference type="InterPro" id="IPR003599">
    <property type="entry name" value="Ig_sub"/>
</dbReference>
<evidence type="ECO:0000313" key="5">
    <source>
        <dbReference type="EnsemblMetazoa" id="AFUN001017-PA"/>
    </source>
</evidence>
<dbReference type="STRING" id="62324.A0A182R4C5"/>
<dbReference type="InterPro" id="IPR003598">
    <property type="entry name" value="Ig_sub2"/>
</dbReference>
<dbReference type="PANTHER" id="PTHR45080:SF38">
    <property type="entry name" value="FI23916P1-RELATED"/>
    <property type="match status" value="1"/>
</dbReference>
<dbReference type="InterPro" id="IPR036179">
    <property type="entry name" value="Ig-like_dom_sf"/>
</dbReference>
<feature type="domain" description="Ig-like" evidence="4">
    <location>
        <begin position="299"/>
        <end position="388"/>
    </location>
</feature>
<evidence type="ECO:0000259" key="4">
    <source>
        <dbReference type="PROSITE" id="PS50835"/>
    </source>
</evidence>
<keyword evidence="3" id="KW-0732">Signal</keyword>
<dbReference type="EnsemblMetazoa" id="AFUN001017-RA">
    <property type="protein sequence ID" value="AFUN001017-PA"/>
    <property type="gene ID" value="AFUN001017"/>
</dbReference>
<dbReference type="AlphaFoldDB" id="A0A182R4C5"/>
<dbReference type="GO" id="GO:0005886">
    <property type="term" value="C:plasma membrane"/>
    <property type="evidence" value="ECO:0007669"/>
    <property type="project" value="TreeGrafter"/>
</dbReference>
<dbReference type="Pfam" id="PF07686">
    <property type="entry name" value="V-set"/>
    <property type="match status" value="1"/>
</dbReference>
<feature type="region of interest" description="Disordered" evidence="2">
    <location>
        <begin position="31"/>
        <end position="68"/>
    </location>
</feature>
<dbReference type="PROSITE" id="PS50835">
    <property type="entry name" value="IG_LIKE"/>
    <property type="match status" value="3"/>
</dbReference>
<evidence type="ECO:0000256" key="2">
    <source>
        <dbReference type="SAM" id="MobiDB-lite"/>
    </source>
</evidence>
<dbReference type="VEuPathDB" id="VectorBase:AFUN001017"/>
<feature type="signal peptide" evidence="3">
    <location>
        <begin position="1"/>
        <end position="22"/>
    </location>
</feature>
<protein>
    <recommendedName>
        <fullName evidence="4">Ig-like domain-containing protein</fullName>
    </recommendedName>
</protein>
<reference evidence="5" key="1">
    <citation type="submission" date="2020-05" db="UniProtKB">
        <authorList>
            <consortium name="EnsemblMetazoa"/>
        </authorList>
    </citation>
    <scope>IDENTIFICATION</scope>
    <source>
        <strain evidence="5">FUMOZ</strain>
    </source>
</reference>
<feature type="domain" description="Ig-like" evidence="4">
    <location>
        <begin position="68"/>
        <end position="165"/>
    </location>
</feature>
<dbReference type="GO" id="GO:0008046">
    <property type="term" value="F:axon guidance receptor activity"/>
    <property type="evidence" value="ECO:0007669"/>
    <property type="project" value="TreeGrafter"/>
</dbReference>
<dbReference type="SMART" id="SM00409">
    <property type="entry name" value="IG"/>
    <property type="match status" value="3"/>
</dbReference>
<dbReference type="InterPro" id="IPR050958">
    <property type="entry name" value="Cell_Adh-Cytoskel_Orgn"/>
</dbReference>
<dbReference type="InterPro" id="IPR013106">
    <property type="entry name" value="Ig_V-set"/>
</dbReference>
<dbReference type="InterPro" id="IPR013783">
    <property type="entry name" value="Ig-like_fold"/>
</dbReference>
<dbReference type="Pfam" id="PF13927">
    <property type="entry name" value="Ig_3"/>
    <property type="match status" value="2"/>
</dbReference>
<keyword evidence="1" id="KW-0393">Immunoglobulin domain</keyword>
<dbReference type="GO" id="GO:0007156">
    <property type="term" value="P:homophilic cell adhesion via plasma membrane adhesion molecules"/>
    <property type="evidence" value="ECO:0007669"/>
    <property type="project" value="TreeGrafter"/>
</dbReference>
<dbReference type="SUPFAM" id="SSF48726">
    <property type="entry name" value="Immunoglobulin"/>
    <property type="match status" value="3"/>
</dbReference>
<evidence type="ECO:0000256" key="1">
    <source>
        <dbReference type="ARBA" id="ARBA00023319"/>
    </source>
</evidence>
<accession>A0A182R4C5</accession>
<feature type="compositionally biased region" description="Acidic residues" evidence="2">
    <location>
        <begin position="48"/>
        <end position="63"/>
    </location>
</feature>
<evidence type="ECO:0000256" key="3">
    <source>
        <dbReference type="SAM" id="SignalP"/>
    </source>
</evidence>